<dbReference type="EMBL" id="BDGU01000093">
    <property type="protein sequence ID" value="GAW02309.1"/>
    <property type="molecule type" value="Genomic_DNA"/>
</dbReference>
<keyword evidence="2" id="KW-1185">Reference proteome</keyword>
<reference evidence="1 2" key="2">
    <citation type="submission" date="2017-02" db="EMBL/GenBank/DDBJ databases">
        <title>A genome survey and senescence transcriptome analysis in Lentinula edodes.</title>
        <authorList>
            <person name="Sakamoto Y."/>
            <person name="Nakade K."/>
            <person name="Sato S."/>
            <person name="Yoshida Y."/>
            <person name="Miyazaki K."/>
            <person name="Natsume S."/>
            <person name="Konno N."/>
        </authorList>
    </citation>
    <scope>NUCLEOTIDE SEQUENCE [LARGE SCALE GENOMIC DNA]</scope>
    <source>
        <strain evidence="1 2">NBRC 111202</strain>
    </source>
</reference>
<dbReference type="AlphaFoldDB" id="A0A1Q3E5L8"/>
<evidence type="ECO:0000313" key="2">
    <source>
        <dbReference type="Proteomes" id="UP000188533"/>
    </source>
</evidence>
<gene>
    <name evidence="1" type="ORF">LENED_003956</name>
</gene>
<dbReference type="Proteomes" id="UP000188533">
    <property type="component" value="Unassembled WGS sequence"/>
</dbReference>
<sequence>MASLLDEDGAISESFENCLKHIFTKYCNPKSTQSNVSCKSINCKRRMTRRKLGEISRNMAMIIFLEGTYNYHFRHRIAVIARAAKEVPKQK</sequence>
<accession>A0A1Q3E5L8</accession>
<comment type="caution">
    <text evidence="1">The sequence shown here is derived from an EMBL/GenBank/DDBJ whole genome shotgun (WGS) entry which is preliminary data.</text>
</comment>
<organism evidence="1 2">
    <name type="scientific">Lentinula edodes</name>
    <name type="common">Shiitake mushroom</name>
    <name type="synonym">Lentinus edodes</name>
    <dbReference type="NCBI Taxonomy" id="5353"/>
    <lineage>
        <taxon>Eukaryota</taxon>
        <taxon>Fungi</taxon>
        <taxon>Dikarya</taxon>
        <taxon>Basidiomycota</taxon>
        <taxon>Agaricomycotina</taxon>
        <taxon>Agaricomycetes</taxon>
        <taxon>Agaricomycetidae</taxon>
        <taxon>Agaricales</taxon>
        <taxon>Marasmiineae</taxon>
        <taxon>Omphalotaceae</taxon>
        <taxon>Lentinula</taxon>
    </lineage>
</organism>
<protein>
    <submittedName>
        <fullName evidence="1">Uncharacterized protein</fullName>
    </submittedName>
</protein>
<proteinExistence type="predicted"/>
<evidence type="ECO:0000313" key="1">
    <source>
        <dbReference type="EMBL" id="GAW02309.1"/>
    </source>
</evidence>
<reference evidence="1 2" key="1">
    <citation type="submission" date="2016-08" db="EMBL/GenBank/DDBJ databases">
        <authorList>
            <consortium name="Lentinula edodes genome sequencing consortium"/>
            <person name="Sakamoto Y."/>
            <person name="Nakade K."/>
            <person name="Sato S."/>
            <person name="Yoshida Y."/>
            <person name="Miyazaki K."/>
            <person name="Natsume S."/>
            <person name="Konno N."/>
        </authorList>
    </citation>
    <scope>NUCLEOTIDE SEQUENCE [LARGE SCALE GENOMIC DNA]</scope>
    <source>
        <strain evidence="1 2">NBRC 111202</strain>
    </source>
</reference>
<name>A0A1Q3E5L8_LENED</name>